<dbReference type="InParanoid" id="A0A251UBK1"/>
<proteinExistence type="predicted"/>
<dbReference type="Proteomes" id="UP000215914">
    <property type="component" value="Chromosome 7"/>
</dbReference>
<evidence type="ECO:0000313" key="1">
    <source>
        <dbReference type="EMBL" id="OTG20740.1"/>
    </source>
</evidence>
<reference evidence="2" key="1">
    <citation type="journal article" date="2017" name="Nature">
        <title>The sunflower genome provides insights into oil metabolism, flowering and Asterid evolution.</title>
        <authorList>
            <person name="Badouin H."/>
            <person name="Gouzy J."/>
            <person name="Grassa C.J."/>
            <person name="Murat F."/>
            <person name="Staton S.E."/>
            <person name="Cottret L."/>
            <person name="Lelandais-Briere C."/>
            <person name="Owens G.L."/>
            <person name="Carrere S."/>
            <person name="Mayjonade B."/>
            <person name="Legrand L."/>
            <person name="Gill N."/>
            <person name="Kane N.C."/>
            <person name="Bowers J.E."/>
            <person name="Hubner S."/>
            <person name="Bellec A."/>
            <person name="Berard A."/>
            <person name="Berges H."/>
            <person name="Blanchet N."/>
            <person name="Boniface M.C."/>
            <person name="Brunel D."/>
            <person name="Catrice O."/>
            <person name="Chaidir N."/>
            <person name="Claudel C."/>
            <person name="Donnadieu C."/>
            <person name="Faraut T."/>
            <person name="Fievet G."/>
            <person name="Helmstetter N."/>
            <person name="King M."/>
            <person name="Knapp S.J."/>
            <person name="Lai Z."/>
            <person name="Le Paslier M.C."/>
            <person name="Lippi Y."/>
            <person name="Lorenzon L."/>
            <person name="Mandel J.R."/>
            <person name="Marage G."/>
            <person name="Marchand G."/>
            <person name="Marquand E."/>
            <person name="Bret-Mestries E."/>
            <person name="Morien E."/>
            <person name="Nambeesan S."/>
            <person name="Nguyen T."/>
            <person name="Pegot-Espagnet P."/>
            <person name="Pouilly N."/>
            <person name="Raftis F."/>
            <person name="Sallet E."/>
            <person name="Schiex T."/>
            <person name="Thomas J."/>
            <person name="Vandecasteele C."/>
            <person name="Vares D."/>
            <person name="Vear F."/>
            <person name="Vautrin S."/>
            <person name="Crespi M."/>
            <person name="Mangin B."/>
            <person name="Burke J.M."/>
            <person name="Salse J."/>
            <person name="Munos S."/>
            <person name="Vincourt P."/>
            <person name="Rieseberg L.H."/>
            <person name="Langlade N.B."/>
        </authorList>
    </citation>
    <scope>NUCLEOTIDE SEQUENCE [LARGE SCALE GENOMIC DNA]</scope>
    <source>
        <strain evidence="2">cv. SF193</strain>
    </source>
</reference>
<name>A0A251UBK1_HELAN</name>
<sequence>MICYELIVHLSTTSSRTIIFLQRLRVCLNQVVFTYLWSMWLPKMSHFLKFYNAF</sequence>
<organism evidence="1 2">
    <name type="scientific">Helianthus annuus</name>
    <name type="common">Common sunflower</name>
    <dbReference type="NCBI Taxonomy" id="4232"/>
    <lineage>
        <taxon>Eukaryota</taxon>
        <taxon>Viridiplantae</taxon>
        <taxon>Streptophyta</taxon>
        <taxon>Embryophyta</taxon>
        <taxon>Tracheophyta</taxon>
        <taxon>Spermatophyta</taxon>
        <taxon>Magnoliopsida</taxon>
        <taxon>eudicotyledons</taxon>
        <taxon>Gunneridae</taxon>
        <taxon>Pentapetalae</taxon>
        <taxon>asterids</taxon>
        <taxon>campanulids</taxon>
        <taxon>Asterales</taxon>
        <taxon>Asteraceae</taxon>
        <taxon>Asteroideae</taxon>
        <taxon>Heliantheae alliance</taxon>
        <taxon>Heliantheae</taxon>
        <taxon>Helianthus</taxon>
    </lineage>
</organism>
<gene>
    <name evidence="1" type="ORF">HannXRQ_Chr07g0196441</name>
</gene>
<evidence type="ECO:0000313" key="2">
    <source>
        <dbReference type="Proteomes" id="UP000215914"/>
    </source>
</evidence>
<accession>A0A251UBK1</accession>
<dbReference type="EMBL" id="CM007896">
    <property type="protein sequence ID" value="OTG20740.1"/>
    <property type="molecule type" value="Genomic_DNA"/>
</dbReference>
<dbReference type="AlphaFoldDB" id="A0A251UBK1"/>
<protein>
    <submittedName>
        <fullName evidence="1">Uncharacterized protein</fullName>
    </submittedName>
</protein>
<keyword evidence="2" id="KW-1185">Reference proteome</keyword>